<dbReference type="Proteomes" id="UP001607303">
    <property type="component" value="Unassembled WGS sequence"/>
</dbReference>
<evidence type="ECO:0000313" key="3">
    <source>
        <dbReference type="Proteomes" id="UP001607303"/>
    </source>
</evidence>
<sequence>MDISGGSNGSGASSSHSNGGPVTITDVGNNKNCQLTKQQHSNNGRLQSVRKMSTMPEEEDGSDDVDPDVVKSAQQQQYHHPNHHHHHHHHHQQQQPQQQQQQQQHHQHQNQHNHLIHGHHRESQQDVDSDSPCEERGRLLSSAGSSRKARISQAKILTGYDPELRLGSSGHSGSTDSVHDRSQPRLHQSRPIISNEQSGRSIRGIDHHVTRHHRYPSMRSLKSNATMDEHHHHYHQHQPPAASWASIVFSDGNGQVGRPFTDSVSIRSLASIGMGSSDGRKLTIRRVPTSPSELLNLVHPPP</sequence>
<evidence type="ECO:0000256" key="1">
    <source>
        <dbReference type="SAM" id="MobiDB-lite"/>
    </source>
</evidence>
<accession>A0ABD2CEG3</accession>
<feature type="compositionally biased region" description="Acidic residues" evidence="1">
    <location>
        <begin position="56"/>
        <end position="67"/>
    </location>
</feature>
<organism evidence="2 3">
    <name type="scientific">Vespula maculifrons</name>
    <name type="common">Eastern yellow jacket</name>
    <name type="synonym">Wasp</name>
    <dbReference type="NCBI Taxonomy" id="7453"/>
    <lineage>
        <taxon>Eukaryota</taxon>
        <taxon>Metazoa</taxon>
        <taxon>Ecdysozoa</taxon>
        <taxon>Arthropoda</taxon>
        <taxon>Hexapoda</taxon>
        <taxon>Insecta</taxon>
        <taxon>Pterygota</taxon>
        <taxon>Neoptera</taxon>
        <taxon>Endopterygota</taxon>
        <taxon>Hymenoptera</taxon>
        <taxon>Apocrita</taxon>
        <taxon>Aculeata</taxon>
        <taxon>Vespoidea</taxon>
        <taxon>Vespidae</taxon>
        <taxon>Vespinae</taxon>
        <taxon>Vespula</taxon>
    </lineage>
</organism>
<protein>
    <submittedName>
        <fullName evidence="2">Sodium- and chloride-dependent GABA transporter ine isoform X1</fullName>
    </submittedName>
</protein>
<evidence type="ECO:0000313" key="2">
    <source>
        <dbReference type="EMBL" id="KAL2743450.1"/>
    </source>
</evidence>
<feature type="region of interest" description="Disordered" evidence="1">
    <location>
        <begin position="1"/>
        <end position="150"/>
    </location>
</feature>
<name>A0ABD2CEG3_VESMC</name>
<gene>
    <name evidence="2" type="ORF">V1477_008939</name>
</gene>
<feature type="compositionally biased region" description="Basic residues" evidence="1">
    <location>
        <begin position="105"/>
        <end position="120"/>
    </location>
</feature>
<feature type="compositionally biased region" description="Basic residues" evidence="1">
    <location>
        <begin position="80"/>
        <end position="92"/>
    </location>
</feature>
<feature type="compositionally biased region" description="Low complexity" evidence="1">
    <location>
        <begin position="10"/>
        <end position="20"/>
    </location>
</feature>
<feature type="compositionally biased region" description="Low complexity" evidence="1">
    <location>
        <begin position="93"/>
        <end position="104"/>
    </location>
</feature>
<feature type="compositionally biased region" description="Polar residues" evidence="1">
    <location>
        <begin position="26"/>
        <end position="46"/>
    </location>
</feature>
<dbReference type="AlphaFoldDB" id="A0ABD2CEG3"/>
<reference evidence="2 3" key="1">
    <citation type="journal article" date="2024" name="Ann. Entomol. Soc. Am.">
        <title>Genomic analyses of the southern and eastern yellowjacket wasps (Hymenoptera: Vespidae) reveal evolutionary signatures of social life.</title>
        <authorList>
            <person name="Catto M.A."/>
            <person name="Caine P.B."/>
            <person name="Orr S.E."/>
            <person name="Hunt B.G."/>
            <person name="Goodisman M.A.D."/>
        </authorList>
    </citation>
    <scope>NUCLEOTIDE SEQUENCE [LARGE SCALE GENOMIC DNA]</scope>
    <source>
        <strain evidence="2">232</strain>
        <tissue evidence="2">Head and thorax</tissue>
    </source>
</reference>
<feature type="region of interest" description="Disordered" evidence="1">
    <location>
        <begin position="162"/>
        <end position="205"/>
    </location>
</feature>
<feature type="compositionally biased region" description="Polar residues" evidence="1">
    <location>
        <begin position="191"/>
        <end position="200"/>
    </location>
</feature>
<comment type="caution">
    <text evidence="2">The sequence shown here is derived from an EMBL/GenBank/DDBJ whole genome shotgun (WGS) entry which is preliminary data.</text>
</comment>
<proteinExistence type="predicted"/>
<dbReference type="EMBL" id="JAYRBN010000056">
    <property type="protein sequence ID" value="KAL2743450.1"/>
    <property type="molecule type" value="Genomic_DNA"/>
</dbReference>
<keyword evidence="3" id="KW-1185">Reference proteome</keyword>